<dbReference type="InterPro" id="IPR012640">
    <property type="entry name" value="Membr_lipoprot_lipid_attach_CS"/>
</dbReference>
<dbReference type="OrthoDB" id="7225623at2"/>
<evidence type="ECO:0000313" key="4">
    <source>
        <dbReference type="EMBL" id="KAA5609632.1"/>
    </source>
</evidence>
<feature type="signal peptide" evidence="3">
    <location>
        <begin position="1"/>
        <end position="22"/>
    </location>
</feature>
<protein>
    <recommendedName>
        <fullName evidence="1">Type IV secretion system putative lipoprotein virB7</fullName>
    </recommendedName>
</protein>
<comment type="caution">
    <text evidence="4">The sequence shown here is derived from an EMBL/GenBank/DDBJ whole genome shotgun (WGS) entry which is preliminary data.</text>
</comment>
<organism evidence="4 5">
    <name type="scientific">Rhodovastum atsumiense</name>
    <dbReference type="NCBI Taxonomy" id="504468"/>
    <lineage>
        <taxon>Bacteria</taxon>
        <taxon>Pseudomonadati</taxon>
        <taxon>Pseudomonadota</taxon>
        <taxon>Alphaproteobacteria</taxon>
        <taxon>Acetobacterales</taxon>
        <taxon>Acetobacteraceae</taxon>
        <taxon>Rhodovastum</taxon>
    </lineage>
</organism>
<evidence type="ECO:0000313" key="5">
    <source>
        <dbReference type="Proteomes" id="UP000325255"/>
    </source>
</evidence>
<proteinExistence type="predicted"/>
<evidence type="ECO:0000256" key="3">
    <source>
        <dbReference type="SAM" id="SignalP"/>
    </source>
</evidence>
<feature type="chain" id="PRO_5024387609" description="Type IV secretion system putative lipoprotein virB7" evidence="3">
    <location>
        <begin position="23"/>
        <end position="143"/>
    </location>
</feature>
<dbReference type="AlphaFoldDB" id="A0A5M6IN05"/>
<gene>
    <name evidence="4" type="ORF">F1189_22990</name>
</gene>
<dbReference type="PROSITE" id="PS51257">
    <property type="entry name" value="PROKAR_LIPOPROTEIN"/>
    <property type="match status" value="1"/>
</dbReference>
<evidence type="ECO:0000256" key="2">
    <source>
        <dbReference type="ARBA" id="ARBA00022729"/>
    </source>
</evidence>
<dbReference type="EMBL" id="VWPK01000046">
    <property type="protein sequence ID" value="KAA5609632.1"/>
    <property type="molecule type" value="Genomic_DNA"/>
</dbReference>
<dbReference type="Pfam" id="PF08139">
    <property type="entry name" value="LPAM_1"/>
    <property type="match status" value="1"/>
</dbReference>
<accession>A0A5M6IN05</accession>
<dbReference type="Proteomes" id="UP000325255">
    <property type="component" value="Unassembled WGS sequence"/>
</dbReference>
<sequence>MTRPLFTLVAVLLLTGCAARQAREARTWAVGRTLAELQSCMGVPDRTAPLPDGGLVAQWGRSEAATSASLPLFADLALLPVTWPISLASAGSVSVGSAASCRAIATVRGGRVESLRYAGDSDGVSGRDAVCAPVVRGCVRADR</sequence>
<dbReference type="RefSeq" id="WP_150043229.1">
    <property type="nucleotide sequence ID" value="NZ_OW485608.1"/>
</dbReference>
<keyword evidence="5" id="KW-1185">Reference proteome</keyword>
<reference evidence="4 5" key="1">
    <citation type="submission" date="2019-09" db="EMBL/GenBank/DDBJ databases">
        <title>Genome sequence of Rhodovastum atsumiense, a diverse member of the Acetobacteraceae family of non-sulfur purple photosynthetic bacteria.</title>
        <authorList>
            <person name="Meyer T."/>
            <person name="Kyndt J."/>
        </authorList>
    </citation>
    <scope>NUCLEOTIDE SEQUENCE [LARGE SCALE GENOMIC DNA]</scope>
    <source>
        <strain evidence="4 5">DSM 21279</strain>
    </source>
</reference>
<name>A0A5M6IN05_9PROT</name>
<evidence type="ECO:0000256" key="1">
    <source>
        <dbReference type="ARBA" id="ARBA00017922"/>
    </source>
</evidence>
<keyword evidence="2 3" id="KW-0732">Signal</keyword>